<name>C8X5I4_DESRD</name>
<keyword evidence="2" id="KW-1185">Reference proteome</keyword>
<evidence type="ECO:0000313" key="1">
    <source>
        <dbReference type="EMBL" id="ACV69681.1"/>
    </source>
</evidence>
<proteinExistence type="predicted"/>
<dbReference type="TCDB" id="9.B.155.2.9">
    <property type="family name" value="the putative beta barrel porin-3 (bbp3) family"/>
</dbReference>
<organism evidence="1 2">
    <name type="scientific">Desulfohalobium retbaense (strain ATCC 49708 / DSM 5692 / JCM 16813 / HR100)</name>
    <dbReference type="NCBI Taxonomy" id="485915"/>
    <lineage>
        <taxon>Bacteria</taxon>
        <taxon>Pseudomonadati</taxon>
        <taxon>Thermodesulfobacteriota</taxon>
        <taxon>Desulfovibrionia</taxon>
        <taxon>Desulfovibrionales</taxon>
        <taxon>Desulfohalobiaceae</taxon>
        <taxon>Desulfohalobium</taxon>
    </lineage>
</organism>
<dbReference type="Proteomes" id="UP000001052">
    <property type="component" value="Chromosome"/>
</dbReference>
<reference evidence="2" key="1">
    <citation type="submission" date="2009-09" db="EMBL/GenBank/DDBJ databases">
        <title>The complete chromosome of Desulfohalobium retbaense DSM 5692.</title>
        <authorList>
            <consortium name="US DOE Joint Genome Institute (JGI-PGF)"/>
            <person name="Lucas S."/>
            <person name="Copeland A."/>
            <person name="Lapidus A."/>
            <person name="Glavina del Rio T."/>
            <person name="Dalin E."/>
            <person name="Tice H."/>
            <person name="Bruce D."/>
            <person name="Goodwin L."/>
            <person name="Pitluck S."/>
            <person name="Kyrpides N."/>
            <person name="Mavromatis K."/>
            <person name="Ivanova N."/>
            <person name="Mikhailova N."/>
            <person name="Munk A.C."/>
            <person name="Brettin T."/>
            <person name="Detter J.C."/>
            <person name="Han C."/>
            <person name="Tapia R."/>
            <person name="Larimer F."/>
            <person name="Land M."/>
            <person name="Hauser L."/>
            <person name="Markowitz V."/>
            <person name="Cheng J.-F."/>
            <person name="Hugenholtz P."/>
            <person name="Woyke T."/>
            <person name="Wu D."/>
            <person name="Spring S."/>
            <person name="Klenk H.-P."/>
            <person name="Eisen J.A."/>
        </authorList>
    </citation>
    <scope>NUCLEOTIDE SEQUENCE [LARGE SCALE GENOMIC DNA]</scope>
    <source>
        <strain evidence="2">DSM 5692</strain>
    </source>
</reference>
<accession>C8X5I4</accession>
<protein>
    <submittedName>
        <fullName evidence="1">Uncharacterized protein</fullName>
    </submittedName>
</protein>
<dbReference type="EMBL" id="CP001734">
    <property type="protein sequence ID" value="ACV69681.1"/>
    <property type="molecule type" value="Genomic_DNA"/>
</dbReference>
<reference evidence="1 2" key="2">
    <citation type="journal article" date="2010" name="Stand. Genomic Sci.">
        <title>Complete genome sequence of Desulfohalobium retbaense type strain (HR(100)).</title>
        <authorList>
            <person name="Spring S."/>
            <person name="Nolan M."/>
            <person name="Lapidus A."/>
            <person name="Glavina Del Rio T."/>
            <person name="Copeland A."/>
            <person name="Tice H."/>
            <person name="Cheng J.F."/>
            <person name="Lucas S."/>
            <person name="Land M."/>
            <person name="Chen F."/>
            <person name="Bruce D."/>
            <person name="Goodwin L."/>
            <person name="Pitluck S."/>
            <person name="Ivanova N."/>
            <person name="Mavromatis K."/>
            <person name="Mikhailova N."/>
            <person name="Pati A."/>
            <person name="Chen A."/>
            <person name="Palaniappan K."/>
            <person name="Hauser L."/>
            <person name="Chang Y.J."/>
            <person name="Jeffries C.D."/>
            <person name="Munk C."/>
            <person name="Kiss H."/>
            <person name="Chain P."/>
            <person name="Han C."/>
            <person name="Brettin T."/>
            <person name="Detter J.C."/>
            <person name="Schuler E."/>
            <person name="Goker M."/>
            <person name="Rohde M."/>
            <person name="Bristow J."/>
            <person name="Eisen J.A."/>
            <person name="Markowitz V."/>
            <person name="Hugenholtz P."/>
            <person name="Kyrpides N.C."/>
            <person name="Klenk H.P."/>
        </authorList>
    </citation>
    <scope>NUCLEOTIDE SEQUENCE [LARGE SCALE GENOMIC DNA]</scope>
    <source>
        <strain evidence="1 2">DSM 5692</strain>
    </source>
</reference>
<dbReference type="RefSeq" id="WP_015752815.1">
    <property type="nucleotide sequence ID" value="NC_013223.1"/>
</dbReference>
<dbReference type="SUPFAM" id="SSF56925">
    <property type="entry name" value="OMPA-like"/>
    <property type="match status" value="1"/>
</dbReference>
<evidence type="ECO:0000313" key="2">
    <source>
        <dbReference type="Proteomes" id="UP000001052"/>
    </source>
</evidence>
<dbReference type="KEGG" id="drt:Dret_2399"/>
<dbReference type="InterPro" id="IPR011250">
    <property type="entry name" value="OMP/PagP_B-barrel"/>
</dbReference>
<dbReference type="HOGENOM" id="CLU_080111_0_0_7"/>
<dbReference type="OrthoDB" id="5451019at2"/>
<dbReference type="AlphaFoldDB" id="C8X5I4"/>
<dbReference type="eggNOG" id="ENOG503322D">
    <property type="taxonomic scope" value="Bacteria"/>
</dbReference>
<gene>
    <name evidence="1" type="ordered locus">Dret_2399</name>
</gene>
<sequence length="286" mass="32389">MLARVVVSWGLIVFMAAGPLWAQSVDAGFELRGLAGASREVQDSEAAVTRHSAGVAFFFRNWRLQYTEDHFTWDEADQLVSDTQTPWQRLHTLGADWSHRERFNDRWGWFARLGATASFEEEIDRSVQGSAGGGLNYAFSSQWSLSFGAGTVVHPLRWRVLPLASLNFRPQSTSGWTARIGVPRTAITYRWNAGWSLGADLQRHNRFSRLADDNELVPSGYAEIEDWSLGPVLGWQGEKGWRLTCSPRYHFGTDYTVYGPDGDKKHTWETDTDWSILAGIRYQLQP</sequence>